<evidence type="ECO:0000313" key="6">
    <source>
        <dbReference type="Proteomes" id="UP000786811"/>
    </source>
</evidence>
<dbReference type="AlphaFoldDB" id="A0A8J2HLA6"/>
<organism evidence="5 6">
    <name type="scientific">Cotesia congregata</name>
    <name type="common">Parasitoid wasp</name>
    <name type="synonym">Apanteles congregatus</name>
    <dbReference type="NCBI Taxonomy" id="51543"/>
    <lineage>
        <taxon>Eukaryota</taxon>
        <taxon>Metazoa</taxon>
        <taxon>Ecdysozoa</taxon>
        <taxon>Arthropoda</taxon>
        <taxon>Hexapoda</taxon>
        <taxon>Insecta</taxon>
        <taxon>Pterygota</taxon>
        <taxon>Neoptera</taxon>
        <taxon>Endopterygota</taxon>
        <taxon>Hymenoptera</taxon>
        <taxon>Apocrita</taxon>
        <taxon>Ichneumonoidea</taxon>
        <taxon>Braconidae</taxon>
        <taxon>Microgastrinae</taxon>
        <taxon>Cotesia</taxon>
    </lineage>
</organism>
<dbReference type="InterPro" id="IPR013024">
    <property type="entry name" value="GGCT-like"/>
</dbReference>
<dbReference type="InterPro" id="IPR039126">
    <property type="entry name" value="GGACT"/>
</dbReference>
<dbReference type="GO" id="GO:0061929">
    <property type="term" value="F:gamma-glutamylaminecyclotransferase activity"/>
    <property type="evidence" value="ECO:0007669"/>
    <property type="project" value="InterPro"/>
</dbReference>
<feature type="domain" description="Gamma-glutamylcyclotransferase AIG2-like" evidence="4">
    <location>
        <begin position="13"/>
        <end position="145"/>
    </location>
</feature>
<protein>
    <recommendedName>
        <fullName evidence="3">Gamma-glutamylcyclotransferase family protein</fullName>
    </recommendedName>
</protein>
<accession>A0A8J2HLA6</accession>
<feature type="active site" description="Proton acceptor" evidence="2">
    <location>
        <position position="91"/>
    </location>
</feature>
<evidence type="ECO:0000259" key="4">
    <source>
        <dbReference type="Pfam" id="PF06094"/>
    </source>
</evidence>
<evidence type="ECO:0000313" key="5">
    <source>
        <dbReference type="EMBL" id="CAG5096085.1"/>
    </source>
</evidence>
<dbReference type="Gene3D" id="3.10.490.10">
    <property type="entry name" value="Gamma-glutamyl cyclotransferase-like"/>
    <property type="match status" value="1"/>
</dbReference>
<dbReference type="CDD" id="cd06661">
    <property type="entry name" value="GGCT_like"/>
    <property type="match status" value="1"/>
</dbReference>
<dbReference type="PANTHER" id="PTHR12510:SF4">
    <property type="entry name" value="GAMMA-GLUTAMYLAMINECYCLOTRANSFERASE"/>
    <property type="match status" value="1"/>
</dbReference>
<reference evidence="5" key="1">
    <citation type="submission" date="2021-04" db="EMBL/GenBank/DDBJ databases">
        <authorList>
            <person name="Chebbi M.A.C M."/>
        </authorList>
    </citation>
    <scope>NUCLEOTIDE SEQUENCE</scope>
</reference>
<dbReference type="PANTHER" id="PTHR12510">
    <property type="entry name" value="TROPONIN C-AKIN-1 PROTEIN"/>
    <property type="match status" value="1"/>
</dbReference>
<evidence type="ECO:0000256" key="3">
    <source>
        <dbReference type="RuleBase" id="RU367036"/>
    </source>
</evidence>
<dbReference type="InterPro" id="IPR036568">
    <property type="entry name" value="GGCT-like_sf"/>
</dbReference>
<keyword evidence="6" id="KW-1185">Reference proteome</keyword>
<evidence type="ECO:0000256" key="1">
    <source>
        <dbReference type="ARBA" id="ARBA00008861"/>
    </source>
</evidence>
<evidence type="ECO:0000256" key="2">
    <source>
        <dbReference type="PIRSR" id="PIRSR639126-1"/>
    </source>
</evidence>
<comment type="similarity">
    <text evidence="1 3">Belongs to the gamma-glutamylcyclotransferase family.</text>
</comment>
<sequence>MYENLFKSPLHRVFLYGTLKRGEPNHELVRDTANGYAKFLGIGKTVNKYPLIIGTRFNIPFLLHKPGFGHQVLGEVYDVDSKMLEKMDQLEEHPTFYTRIEDDVLLAPDKPDFNFDQGISCATRAHIYFLPKFKSSLLEKPMYQSYSNEGNHGLKVNFVAPWPFVTSAAKRQGSAIEYLRKLINP</sequence>
<dbReference type="OrthoDB" id="113620at2759"/>
<name>A0A8J2HLA6_COTCN</name>
<gene>
    <name evidence="5" type="ORF">HICCMSTLAB_LOCUS8033</name>
</gene>
<dbReference type="SUPFAM" id="SSF110857">
    <property type="entry name" value="Gamma-glutamyl cyclotransferase-like"/>
    <property type="match status" value="1"/>
</dbReference>
<dbReference type="EMBL" id="CAJNRD030001121">
    <property type="protein sequence ID" value="CAG5096085.1"/>
    <property type="molecule type" value="Genomic_DNA"/>
</dbReference>
<dbReference type="GO" id="GO:0005829">
    <property type="term" value="C:cytosol"/>
    <property type="evidence" value="ECO:0007669"/>
    <property type="project" value="TreeGrafter"/>
</dbReference>
<comment type="caution">
    <text evidence="5">The sequence shown here is derived from an EMBL/GenBank/DDBJ whole genome shotgun (WGS) entry which is preliminary data.</text>
</comment>
<dbReference type="InterPro" id="IPR009288">
    <property type="entry name" value="AIG2-like_dom"/>
</dbReference>
<dbReference type="Proteomes" id="UP000786811">
    <property type="component" value="Unassembled WGS sequence"/>
</dbReference>
<dbReference type="Pfam" id="PF06094">
    <property type="entry name" value="GGACT"/>
    <property type="match status" value="1"/>
</dbReference>
<proteinExistence type="inferred from homology"/>